<keyword evidence="5 6" id="KW-0472">Membrane</keyword>
<organism evidence="7 8">
    <name type="scientific">Brevibacillus brevis</name>
    <name type="common">Bacillus brevis</name>
    <dbReference type="NCBI Taxonomy" id="1393"/>
    <lineage>
        <taxon>Bacteria</taxon>
        <taxon>Bacillati</taxon>
        <taxon>Bacillota</taxon>
        <taxon>Bacilli</taxon>
        <taxon>Bacillales</taxon>
        <taxon>Paenibacillaceae</taxon>
        <taxon>Brevibacillus</taxon>
    </lineage>
</organism>
<gene>
    <name evidence="7" type="ORF">RGB73_07850</name>
</gene>
<keyword evidence="4 6" id="KW-1133">Transmembrane helix</keyword>
<feature type="transmembrane region" description="Helical" evidence="6">
    <location>
        <begin position="360"/>
        <end position="381"/>
    </location>
</feature>
<dbReference type="PANTHER" id="PTHR35791:SF1">
    <property type="entry name" value="UPF0754 MEMBRANE PROTEIN YHEB"/>
    <property type="match status" value="1"/>
</dbReference>
<comment type="subcellular location">
    <subcellularLocation>
        <location evidence="1">Endomembrane system</location>
    </subcellularLocation>
</comment>
<dbReference type="Pfam" id="PF04286">
    <property type="entry name" value="DUF445"/>
    <property type="match status" value="1"/>
</dbReference>
<keyword evidence="3 6" id="KW-0812">Transmembrane</keyword>
<accession>A0ABY9T803</accession>
<evidence type="ECO:0000313" key="8">
    <source>
        <dbReference type="Proteomes" id="UP001256827"/>
    </source>
</evidence>
<proteinExistence type="inferred from homology"/>
<evidence type="ECO:0000256" key="2">
    <source>
        <dbReference type="ARBA" id="ARBA00008053"/>
    </source>
</evidence>
<feature type="transmembrane region" description="Helical" evidence="6">
    <location>
        <begin position="6"/>
        <end position="25"/>
    </location>
</feature>
<sequence>MNFWMIIVNIVVGSVIGGVTNELAIRMLFRPLKPWYIGGWRIPFTPGLIPRRRDDIAIQMGRLVEEHLLTTEGVKRALTQGGLTGTLEGWMNRVATDWMTNDERSLRQVVQKALPHVFLEDGTWSDSVREPIWQHWQAFVDRTLTHYEEKPLRELIPAAGRERLDEALDKASELLRLRLREYLHSPEGQQSLQAMIRGMLGGGGGMFGGLVGMFLGDDKILGKLLPHFDELLQNPELSRKLRQMLGAEADKLLGKNVGEIVAWIGREQVDEWSRAMFARIEEHSLRMIDEPLSHFTAPLQATLSGNLIPRLASWMVESLEKNVERIFERLAIRDIVTRQVEGFPIERIEEMVVGISGREFRMITVLGFILGGLIGLVQGFLSSMLG</sequence>
<dbReference type="PANTHER" id="PTHR35791">
    <property type="entry name" value="UPF0754 MEMBRANE PROTEIN YHEB"/>
    <property type="match status" value="1"/>
</dbReference>
<keyword evidence="8" id="KW-1185">Reference proteome</keyword>
<protein>
    <submittedName>
        <fullName evidence="7">DUF445 family protein</fullName>
    </submittedName>
</protein>
<evidence type="ECO:0000256" key="5">
    <source>
        <dbReference type="ARBA" id="ARBA00023136"/>
    </source>
</evidence>
<dbReference type="InterPro" id="IPR007383">
    <property type="entry name" value="DUF445"/>
</dbReference>
<evidence type="ECO:0000256" key="1">
    <source>
        <dbReference type="ARBA" id="ARBA00004308"/>
    </source>
</evidence>
<reference evidence="7 8" key="1">
    <citation type="submission" date="2023-09" db="EMBL/GenBank/DDBJ databases">
        <title>Complete Genome and Methylome dissection of Bacillus brevis NEB573 original source of BbsI restriction endonuclease.</title>
        <authorList>
            <person name="Fomenkov A."/>
            <person name="Roberts R.D."/>
        </authorList>
    </citation>
    <scope>NUCLEOTIDE SEQUENCE [LARGE SCALE GENOMIC DNA]</scope>
    <source>
        <strain evidence="7 8">NEB573</strain>
    </source>
</reference>
<dbReference type="Proteomes" id="UP001256827">
    <property type="component" value="Chromosome"/>
</dbReference>
<evidence type="ECO:0000313" key="7">
    <source>
        <dbReference type="EMBL" id="WNC16220.1"/>
    </source>
</evidence>
<dbReference type="EMBL" id="CP134050">
    <property type="protein sequence ID" value="WNC16220.1"/>
    <property type="molecule type" value="Genomic_DNA"/>
</dbReference>
<evidence type="ECO:0000256" key="4">
    <source>
        <dbReference type="ARBA" id="ARBA00022989"/>
    </source>
</evidence>
<comment type="similarity">
    <text evidence="2">Belongs to the UPF0754 family.</text>
</comment>
<name>A0ABY9T803_BREBE</name>
<evidence type="ECO:0000256" key="3">
    <source>
        <dbReference type="ARBA" id="ARBA00022692"/>
    </source>
</evidence>
<evidence type="ECO:0000256" key="6">
    <source>
        <dbReference type="SAM" id="Phobius"/>
    </source>
</evidence>
<dbReference type="RefSeq" id="WP_310770676.1">
    <property type="nucleotide sequence ID" value="NZ_CP134050.1"/>
</dbReference>